<sequence length="152" mass="16679">MRDKVPMVAEQLICDSILGVDALVVFGAVMKEGVATETVKTMSEERLDRPAEIVEAPKPEIPPDKGMEADFSDRALILTTGYVATYSLLSCVVVLTGLASRACRWLTYTRPSPLAKIGDLYEQLKETMENRAQSKRLALAFWKEDGSVGTVP</sequence>
<feature type="transmembrane region" description="Helical" evidence="1">
    <location>
        <begin position="75"/>
        <end position="100"/>
    </location>
</feature>
<evidence type="ECO:0000313" key="2">
    <source>
        <dbReference type="EMBL" id="KAE9159779.1"/>
    </source>
</evidence>
<accession>A0A6G0M9H5</accession>
<keyword evidence="1" id="KW-1133">Transmembrane helix</keyword>
<gene>
    <name evidence="2" type="ORF">PF004_g31407</name>
</gene>
<dbReference type="AlphaFoldDB" id="A0A6G0M9H5"/>
<evidence type="ECO:0000313" key="3">
    <source>
        <dbReference type="Proteomes" id="UP000476176"/>
    </source>
</evidence>
<evidence type="ECO:0000256" key="1">
    <source>
        <dbReference type="SAM" id="Phobius"/>
    </source>
</evidence>
<dbReference type="EMBL" id="QXGC01007790">
    <property type="protein sequence ID" value="KAE9159779.1"/>
    <property type="molecule type" value="Genomic_DNA"/>
</dbReference>
<protein>
    <submittedName>
        <fullName evidence="2">Uncharacterized protein</fullName>
    </submittedName>
</protein>
<reference evidence="2 3" key="1">
    <citation type="submission" date="2018-09" db="EMBL/GenBank/DDBJ databases">
        <title>Genomic investigation of the strawberry pathogen Phytophthora fragariae indicates pathogenicity is determined by transcriptional variation in three key races.</title>
        <authorList>
            <person name="Adams T.M."/>
            <person name="Armitage A.D."/>
            <person name="Sobczyk M.K."/>
            <person name="Bates H.J."/>
            <person name="Dunwell J.M."/>
            <person name="Nellist C.F."/>
            <person name="Harrison R.J."/>
        </authorList>
    </citation>
    <scope>NUCLEOTIDE SEQUENCE [LARGE SCALE GENOMIC DNA]</scope>
    <source>
        <strain evidence="2 3">BC-23</strain>
    </source>
</reference>
<organism evidence="2 3">
    <name type="scientific">Phytophthora fragariae</name>
    <dbReference type="NCBI Taxonomy" id="53985"/>
    <lineage>
        <taxon>Eukaryota</taxon>
        <taxon>Sar</taxon>
        <taxon>Stramenopiles</taxon>
        <taxon>Oomycota</taxon>
        <taxon>Peronosporomycetes</taxon>
        <taxon>Peronosporales</taxon>
        <taxon>Peronosporaceae</taxon>
        <taxon>Phytophthora</taxon>
    </lineage>
</organism>
<dbReference type="Proteomes" id="UP000476176">
    <property type="component" value="Unassembled WGS sequence"/>
</dbReference>
<comment type="caution">
    <text evidence="2">The sequence shown here is derived from an EMBL/GenBank/DDBJ whole genome shotgun (WGS) entry which is preliminary data.</text>
</comment>
<proteinExistence type="predicted"/>
<name>A0A6G0M9H5_9STRA</name>
<keyword evidence="1" id="KW-0472">Membrane</keyword>
<keyword evidence="1" id="KW-0812">Transmembrane</keyword>